<name>A0A6G1LFB6_9PEZI</name>
<dbReference type="Pfam" id="PF07110">
    <property type="entry name" value="EthD"/>
    <property type="match status" value="1"/>
</dbReference>
<evidence type="ECO:0000256" key="1">
    <source>
        <dbReference type="ARBA" id="ARBA00005986"/>
    </source>
</evidence>
<proteinExistence type="inferred from homology"/>
<dbReference type="OrthoDB" id="4892971at2759"/>
<dbReference type="EMBL" id="ML995821">
    <property type="protein sequence ID" value="KAF2771118.1"/>
    <property type="molecule type" value="Genomic_DNA"/>
</dbReference>
<dbReference type="PANTHER" id="PTHR40260">
    <property type="entry name" value="BLR8190 PROTEIN"/>
    <property type="match status" value="1"/>
</dbReference>
<evidence type="ECO:0000313" key="3">
    <source>
        <dbReference type="EMBL" id="KAF2771118.1"/>
    </source>
</evidence>
<dbReference type="AlphaFoldDB" id="A0A6G1LFB6"/>
<keyword evidence="4" id="KW-1185">Reference proteome</keyword>
<gene>
    <name evidence="3" type="ORF">EJ03DRAFT_45811</name>
</gene>
<dbReference type="InterPro" id="IPR011008">
    <property type="entry name" value="Dimeric_a/b-barrel"/>
</dbReference>
<accession>A0A6G1LFB6</accession>
<feature type="domain" description="EthD" evidence="2">
    <location>
        <begin position="17"/>
        <end position="87"/>
    </location>
</feature>
<dbReference type="InterPro" id="IPR009799">
    <property type="entry name" value="EthD_dom"/>
</dbReference>
<evidence type="ECO:0000259" key="2">
    <source>
        <dbReference type="Pfam" id="PF07110"/>
    </source>
</evidence>
<comment type="similarity">
    <text evidence="1">Belongs to the tpcK family.</text>
</comment>
<dbReference type="Gene3D" id="3.30.70.100">
    <property type="match status" value="1"/>
</dbReference>
<evidence type="ECO:0000313" key="4">
    <source>
        <dbReference type="Proteomes" id="UP000799436"/>
    </source>
</evidence>
<protein>
    <recommendedName>
        <fullName evidence="2">EthD domain-containing protein</fullName>
    </recommendedName>
</protein>
<reference evidence="3" key="1">
    <citation type="journal article" date="2020" name="Stud. Mycol.">
        <title>101 Dothideomycetes genomes: a test case for predicting lifestyles and emergence of pathogens.</title>
        <authorList>
            <person name="Haridas S."/>
            <person name="Albert R."/>
            <person name="Binder M."/>
            <person name="Bloem J."/>
            <person name="Labutti K."/>
            <person name="Salamov A."/>
            <person name="Andreopoulos B."/>
            <person name="Baker S."/>
            <person name="Barry K."/>
            <person name="Bills G."/>
            <person name="Bluhm B."/>
            <person name="Cannon C."/>
            <person name="Castanera R."/>
            <person name="Culley D."/>
            <person name="Daum C."/>
            <person name="Ezra D."/>
            <person name="Gonzalez J."/>
            <person name="Henrissat B."/>
            <person name="Kuo A."/>
            <person name="Liang C."/>
            <person name="Lipzen A."/>
            <person name="Lutzoni F."/>
            <person name="Magnuson J."/>
            <person name="Mondo S."/>
            <person name="Nolan M."/>
            <person name="Ohm R."/>
            <person name="Pangilinan J."/>
            <person name="Park H.-J."/>
            <person name="Ramirez L."/>
            <person name="Alfaro M."/>
            <person name="Sun H."/>
            <person name="Tritt A."/>
            <person name="Yoshinaga Y."/>
            <person name="Zwiers L.-H."/>
            <person name="Turgeon B."/>
            <person name="Goodwin S."/>
            <person name="Spatafora J."/>
            <person name="Crous P."/>
            <person name="Grigoriev I."/>
        </authorList>
    </citation>
    <scope>NUCLEOTIDE SEQUENCE</scope>
    <source>
        <strain evidence="3">CBS 116005</strain>
    </source>
</reference>
<dbReference type="NCBIfam" id="TIGR02118">
    <property type="entry name" value="EthD family reductase"/>
    <property type="match status" value="1"/>
</dbReference>
<organism evidence="3 4">
    <name type="scientific">Teratosphaeria nubilosa</name>
    <dbReference type="NCBI Taxonomy" id="161662"/>
    <lineage>
        <taxon>Eukaryota</taxon>
        <taxon>Fungi</taxon>
        <taxon>Dikarya</taxon>
        <taxon>Ascomycota</taxon>
        <taxon>Pezizomycotina</taxon>
        <taxon>Dothideomycetes</taxon>
        <taxon>Dothideomycetidae</taxon>
        <taxon>Mycosphaerellales</taxon>
        <taxon>Teratosphaeriaceae</taxon>
        <taxon>Teratosphaeria</taxon>
    </lineage>
</organism>
<dbReference type="SUPFAM" id="SSF54909">
    <property type="entry name" value="Dimeric alpha+beta barrel"/>
    <property type="match status" value="1"/>
</dbReference>
<sequence>MSAIATVLYPKGAKFNMDYYLSTHMPLVQSKWGQYGLTGWKVLQFREEDPYIVQATLEFQTTDAFGKAAAGPEVAEVMADIKNFSDKEPVIMPGSVVGTS</sequence>
<dbReference type="Proteomes" id="UP000799436">
    <property type="component" value="Unassembled WGS sequence"/>
</dbReference>
<dbReference type="PANTHER" id="PTHR40260:SF2">
    <property type="entry name" value="BLR8190 PROTEIN"/>
    <property type="match status" value="1"/>
</dbReference>
<dbReference type="GO" id="GO:0016491">
    <property type="term" value="F:oxidoreductase activity"/>
    <property type="evidence" value="ECO:0007669"/>
    <property type="project" value="InterPro"/>
</dbReference>